<geneLocation type="plasmid" evidence="1 2">
    <name>unnamed7</name>
</geneLocation>
<protein>
    <submittedName>
        <fullName evidence="1">DUF2913 family protein</fullName>
    </submittedName>
</protein>
<sequence length="215" mass="25267">MSRNLKHYQALDELVTHGLLTLYCAMQGQQGFWTIKRRNELLVKFIKTRVKLAKFSTCKKDMKTMLSIGRHPKGNLEQKLWDVNQLNLDYQTKFSQADELYIMLTQLFEDFQFPSMLNKKEHQREDDTLYMDEKGIEKGFDNENNQIAPLAMTVKTHRLEALIQAVQNNANYRVEVTHVDDDEVIHLLLHRVTKNDRDRNNFNDTMKLGALGYQS</sequence>
<reference evidence="1 2" key="1">
    <citation type="journal article" date="2018" name="Nature">
        <title>A major lineage of non-tailed dsDNA viruses as unrecognized killers of marine bacteria.</title>
        <authorList>
            <person name="Kauffman K.M."/>
            <person name="Hussain F.A."/>
            <person name="Yang J."/>
            <person name="Arevalo P."/>
            <person name="Brown J.M."/>
            <person name="Chang W.K."/>
            <person name="VanInsberghe D."/>
            <person name="Elsherbini J."/>
            <person name="Sharma R.S."/>
            <person name="Cutler M.B."/>
            <person name="Kelly L."/>
            <person name="Polz M.F."/>
        </authorList>
    </citation>
    <scope>NUCLEOTIDE SEQUENCE [LARGE SCALE GENOMIC DNA]</scope>
    <source>
        <strain evidence="1 2">10N.222.46.E12</strain>
    </source>
</reference>
<dbReference type="Proteomes" id="UP000235310">
    <property type="component" value="Plasmid unnamed7"/>
</dbReference>
<organism evidence="1 2">
    <name type="scientific">Vibrio cyclitrophicus</name>
    <dbReference type="NCBI Taxonomy" id="47951"/>
    <lineage>
        <taxon>Bacteria</taxon>
        <taxon>Pseudomonadati</taxon>
        <taxon>Pseudomonadota</taxon>
        <taxon>Gammaproteobacteria</taxon>
        <taxon>Vibrionales</taxon>
        <taxon>Vibrionaceae</taxon>
        <taxon>Vibrio</taxon>
    </lineage>
</organism>
<dbReference type="EMBL" id="CP170597">
    <property type="protein sequence ID" value="XNH97366.1"/>
    <property type="molecule type" value="Genomic_DNA"/>
</dbReference>
<evidence type="ECO:0000313" key="1">
    <source>
        <dbReference type="EMBL" id="XNH97366.1"/>
    </source>
</evidence>
<accession>A0ACD5G6B6</accession>
<gene>
    <name evidence="1" type="ORF">BCS90_27195</name>
</gene>
<proteinExistence type="predicted"/>
<keyword evidence="1" id="KW-0614">Plasmid</keyword>
<evidence type="ECO:0000313" key="2">
    <source>
        <dbReference type="Proteomes" id="UP000235310"/>
    </source>
</evidence>
<name>A0ACD5G6B6_9VIBR</name>